<name>A0A9N8MNN4_9FLAO</name>
<dbReference type="SMART" id="SM00530">
    <property type="entry name" value="HTH_XRE"/>
    <property type="match status" value="1"/>
</dbReference>
<dbReference type="InterPro" id="IPR001387">
    <property type="entry name" value="Cro/C1-type_HTH"/>
</dbReference>
<dbReference type="RefSeq" id="WP_162088246.1">
    <property type="nucleotide sequence ID" value="NZ_CAJIMS010000001.1"/>
</dbReference>
<dbReference type="CDD" id="cd00093">
    <property type="entry name" value="HTH_XRE"/>
    <property type="match status" value="1"/>
</dbReference>
<keyword evidence="1" id="KW-0238">DNA-binding</keyword>
<feature type="coiled-coil region" evidence="2">
    <location>
        <begin position="85"/>
        <end position="116"/>
    </location>
</feature>
<keyword evidence="5" id="KW-1185">Reference proteome</keyword>
<keyword evidence="2" id="KW-0175">Coiled coil</keyword>
<accession>A0A9N8MNN4</accession>
<feature type="domain" description="HTH cro/C1-type" evidence="3">
    <location>
        <begin position="7"/>
        <end position="61"/>
    </location>
</feature>
<proteinExistence type="predicted"/>
<dbReference type="PROSITE" id="PS50943">
    <property type="entry name" value="HTH_CROC1"/>
    <property type="match status" value="1"/>
</dbReference>
<evidence type="ECO:0000259" key="3">
    <source>
        <dbReference type="PROSITE" id="PS50943"/>
    </source>
</evidence>
<sequence length="117" mass="13342">MDLGNKIKSYRVLKNLSPEQVAERLDISAKTYRKYESNENSPNLNMLEKLAEILDQSVLDFLPDSVVQNNTNQTGGVALAINSTINQLSENMQEYINLLKEENERLKEENALLKSQK</sequence>
<dbReference type="GO" id="GO:0003677">
    <property type="term" value="F:DNA binding"/>
    <property type="evidence" value="ECO:0007669"/>
    <property type="project" value="UniProtKB-KW"/>
</dbReference>
<dbReference type="PANTHER" id="PTHR46558">
    <property type="entry name" value="TRACRIPTIONAL REGULATORY PROTEIN-RELATED-RELATED"/>
    <property type="match status" value="1"/>
</dbReference>
<evidence type="ECO:0000256" key="2">
    <source>
        <dbReference type="SAM" id="Coils"/>
    </source>
</evidence>
<dbReference type="Proteomes" id="UP000662618">
    <property type="component" value="Unassembled WGS sequence"/>
</dbReference>
<dbReference type="InterPro" id="IPR010982">
    <property type="entry name" value="Lambda_DNA-bd_dom_sf"/>
</dbReference>
<dbReference type="AlphaFoldDB" id="A0A9N8MNN4"/>
<protein>
    <recommendedName>
        <fullName evidence="3">HTH cro/C1-type domain-containing protein</fullName>
    </recommendedName>
</protein>
<evidence type="ECO:0000313" key="4">
    <source>
        <dbReference type="EMBL" id="CAD7808820.1"/>
    </source>
</evidence>
<dbReference type="Pfam" id="PF01381">
    <property type="entry name" value="HTH_3"/>
    <property type="match status" value="1"/>
</dbReference>
<dbReference type="EMBL" id="CAJIMS010000001">
    <property type="protein sequence ID" value="CAD7808820.1"/>
    <property type="molecule type" value="Genomic_DNA"/>
</dbReference>
<gene>
    <name evidence="4" type="ORF">CHRY9390_01894</name>
</gene>
<comment type="caution">
    <text evidence="4">The sequence shown here is derived from an EMBL/GenBank/DDBJ whole genome shotgun (WGS) entry which is preliminary data.</text>
</comment>
<dbReference type="Gene3D" id="1.10.260.40">
    <property type="entry name" value="lambda repressor-like DNA-binding domains"/>
    <property type="match status" value="1"/>
</dbReference>
<dbReference type="SUPFAM" id="SSF47413">
    <property type="entry name" value="lambda repressor-like DNA-binding domains"/>
    <property type="match status" value="1"/>
</dbReference>
<dbReference type="PANTHER" id="PTHR46558:SF4">
    <property type="entry name" value="DNA-BIDING PHAGE PROTEIN"/>
    <property type="match status" value="1"/>
</dbReference>
<reference evidence="4" key="1">
    <citation type="submission" date="2020-12" db="EMBL/GenBank/DDBJ databases">
        <authorList>
            <person name="Rodrigo-Torres L."/>
            <person name="Arahal R. D."/>
            <person name="Lucena T."/>
        </authorList>
    </citation>
    <scope>NUCLEOTIDE SEQUENCE</scope>
    <source>
        <strain evidence="4">CECT 9390</strain>
    </source>
</reference>
<evidence type="ECO:0000313" key="5">
    <source>
        <dbReference type="Proteomes" id="UP000662618"/>
    </source>
</evidence>
<evidence type="ECO:0000256" key="1">
    <source>
        <dbReference type="ARBA" id="ARBA00023125"/>
    </source>
</evidence>
<organism evidence="4 5">
    <name type="scientific">Chryseobacterium aquaeductus</name>
    <dbReference type="NCBI Taxonomy" id="2675056"/>
    <lineage>
        <taxon>Bacteria</taxon>
        <taxon>Pseudomonadati</taxon>
        <taxon>Bacteroidota</taxon>
        <taxon>Flavobacteriia</taxon>
        <taxon>Flavobacteriales</taxon>
        <taxon>Weeksellaceae</taxon>
        <taxon>Chryseobacterium group</taxon>
        <taxon>Chryseobacterium</taxon>
    </lineage>
</organism>